<reference evidence="2 3" key="1">
    <citation type="submission" date="2017-10" db="EMBL/GenBank/DDBJ databases">
        <title>Development of genomic resources for the powdery mildew, Erysiphe pulchra.</title>
        <authorList>
            <person name="Wadl P.A."/>
            <person name="Mack B.M."/>
            <person name="Moore G."/>
            <person name="Beltz S.B."/>
        </authorList>
    </citation>
    <scope>NUCLEOTIDE SEQUENCE [LARGE SCALE GENOMIC DNA]</scope>
    <source>
        <strain evidence="2">Cflorida</strain>
    </source>
</reference>
<protein>
    <submittedName>
        <fullName evidence="2">Uncharacterized protein</fullName>
    </submittedName>
</protein>
<dbReference type="EMBL" id="PEDP01003544">
    <property type="protein sequence ID" value="POS82234.1"/>
    <property type="molecule type" value="Genomic_DNA"/>
</dbReference>
<feature type="non-terminal residue" evidence="2">
    <location>
        <position position="239"/>
    </location>
</feature>
<evidence type="ECO:0000313" key="2">
    <source>
        <dbReference type="EMBL" id="POS82234.1"/>
    </source>
</evidence>
<feature type="non-terminal residue" evidence="2">
    <location>
        <position position="1"/>
    </location>
</feature>
<name>A0A2S4PJN2_9PEZI</name>
<dbReference type="Proteomes" id="UP000237438">
    <property type="component" value="Unassembled WGS sequence"/>
</dbReference>
<feature type="compositionally biased region" description="Pro residues" evidence="1">
    <location>
        <begin position="11"/>
        <end position="21"/>
    </location>
</feature>
<comment type="caution">
    <text evidence="2">The sequence shown here is derived from an EMBL/GenBank/DDBJ whole genome shotgun (WGS) entry which is preliminary data.</text>
</comment>
<sequence length="239" mass="26390">LNHTKSHTSHSPPPIAPPDPPLSTITPPDSIAPIRPIIMALPPSKRASSQHDGRQVQPSLNKYMDIDNAYLSKEITEIIAARRRQERAWHYVREVIACLAASNNAPKPPKIPIASRPNKMKSSYKTNAVKQNQPLIATPKHIICPNLQNVQAEIVEPIRSQKPTRFGKPTKEQLNAYLRAGDREYQAVVRANAAEARATIAENLEGANETPSSIQDTIISVENTNETPAQTQAGEEMRL</sequence>
<organism evidence="2 3">
    <name type="scientific">Erysiphe pulchra</name>
    <dbReference type="NCBI Taxonomy" id="225359"/>
    <lineage>
        <taxon>Eukaryota</taxon>
        <taxon>Fungi</taxon>
        <taxon>Dikarya</taxon>
        <taxon>Ascomycota</taxon>
        <taxon>Pezizomycotina</taxon>
        <taxon>Leotiomycetes</taxon>
        <taxon>Erysiphales</taxon>
        <taxon>Erysiphaceae</taxon>
        <taxon>Erysiphe</taxon>
    </lineage>
</organism>
<accession>A0A2S4PJN2</accession>
<feature type="region of interest" description="Disordered" evidence="1">
    <location>
        <begin position="1"/>
        <end position="29"/>
    </location>
</feature>
<dbReference type="AlphaFoldDB" id="A0A2S4PJN2"/>
<proteinExistence type="predicted"/>
<evidence type="ECO:0000256" key="1">
    <source>
        <dbReference type="SAM" id="MobiDB-lite"/>
    </source>
</evidence>
<evidence type="ECO:0000313" key="3">
    <source>
        <dbReference type="Proteomes" id="UP000237438"/>
    </source>
</evidence>
<keyword evidence="3" id="KW-1185">Reference proteome</keyword>
<gene>
    <name evidence="2" type="ORF">EPUL_005775</name>
</gene>